<dbReference type="GeneID" id="95967450"/>
<name>A0AAX4NFV6_9ARCH</name>
<organism evidence="1 2">
    <name type="scientific">Oxyplasma meridianum</name>
    <dbReference type="NCBI Taxonomy" id="3073602"/>
    <lineage>
        <taxon>Archaea</taxon>
        <taxon>Methanobacteriati</taxon>
        <taxon>Thermoplasmatota</taxon>
        <taxon>Thermoplasmata</taxon>
        <taxon>Thermoplasmatales</taxon>
        <taxon>Thermoplasmataceae</taxon>
        <taxon>Oxyplasma</taxon>
    </lineage>
</organism>
<proteinExistence type="predicted"/>
<gene>
    <name evidence="1" type="ORF">OXIME_000720</name>
</gene>
<protein>
    <submittedName>
        <fullName evidence="1">Uncharacterized protein</fullName>
    </submittedName>
</protein>
<sequence>MDGKAVGKSILTNNYDNFSNKFAICHITITKPSILKRFKKMNLNKTINRQIKPFNFILVGNEVNDVIPCLPYTKDINYIQYNEFTDYKSGKSSNELDKPTIAYWKSLDNVLTEYVRHNDGKFDYINGIAQRKHITVDRIRYIGKESNNLDETEIFGIDDNSYIEYENSKKFMEWILSLRPRDVKEHGISRQTLYNIKKQIKNKNRQRLSKAYTELFKIFQKHIEK</sequence>
<keyword evidence="2" id="KW-1185">Reference proteome</keyword>
<dbReference type="RefSeq" id="WP_393972113.1">
    <property type="nucleotide sequence ID" value="NZ_CP133772.1"/>
</dbReference>
<evidence type="ECO:0000313" key="1">
    <source>
        <dbReference type="EMBL" id="WYY00164.1"/>
    </source>
</evidence>
<dbReference type="KEGG" id="omr:OXIME_000720"/>
<evidence type="ECO:0000313" key="2">
    <source>
        <dbReference type="Proteomes" id="UP001451606"/>
    </source>
</evidence>
<dbReference type="AlphaFoldDB" id="A0AAX4NFV6"/>
<reference evidence="1 2" key="1">
    <citation type="submission" date="2023-09" db="EMBL/GenBank/DDBJ databases">
        <authorList>
            <person name="Golyshina O.V."/>
            <person name="Lunev E.A."/>
            <person name="Bargiela R."/>
            <person name="Gaines M.C."/>
            <person name="Daum B."/>
            <person name="Bale N.J."/>
            <person name="Koenen M."/>
            <person name="Sinninghe Damst J.S."/>
            <person name="Yakimov M."/>
            <person name="Golyshin P.N."/>
        </authorList>
    </citation>
    <scope>NUCLEOTIDE SEQUENCE [LARGE SCALE GENOMIC DNA]</scope>
    <source>
        <strain evidence="1 2">M1</strain>
    </source>
</reference>
<accession>A0AAX4NFV6</accession>
<dbReference type="Proteomes" id="UP001451606">
    <property type="component" value="Chromosome"/>
</dbReference>
<dbReference type="EMBL" id="CP133772">
    <property type="protein sequence ID" value="WYY00164.1"/>
    <property type="molecule type" value="Genomic_DNA"/>
</dbReference>